<comment type="catalytic activity">
    <reaction evidence="1">
        <text>acetate + ATP + CoA = acetyl-CoA + AMP + diphosphate</text>
        <dbReference type="Rhea" id="RHEA:23176"/>
        <dbReference type="ChEBI" id="CHEBI:30089"/>
        <dbReference type="ChEBI" id="CHEBI:30616"/>
        <dbReference type="ChEBI" id="CHEBI:33019"/>
        <dbReference type="ChEBI" id="CHEBI:57287"/>
        <dbReference type="ChEBI" id="CHEBI:57288"/>
        <dbReference type="ChEBI" id="CHEBI:456215"/>
        <dbReference type="EC" id="6.2.1.1"/>
    </reaction>
    <physiologicalReaction direction="left-to-right" evidence="1">
        <dbReference type="Rhea" id="RHEA:23177"/>
    </physiologicalReaction>
</comment>
<dbReference type="InterPro" id="IPR032387">
    <property type="entry name" value="ACAS_N"/>
</dbReference>
<dbReference type="EMBL" id="VVIM01000002">
    <property type="protein sequence ID" value="KAB0802068.1"/>
    <property type="molecule type" value="Genomic_DNA"/>
</dbReference>
<evidence type="ECO:0000256" key="7">
    <source>
        <dbReference type="ARBA" id="ARBA00042755"/>
    </source>
</evidence>
<keyword evidence="14" id="KW-1185">Reference proteome</keyword>
<protein>
    <recommendedName>
        <fullName evidence="6">Acyl-CoA synthetase short-chain family member 3, mitochondrial</fullName>
        <ecNumber evidence="4">6.2.1.1</ecNumber>
        <ecNumber evidence="3">6.2.1.17</ecNumber>
    </recommendedName>
    <alternativeName>
        <fullName evidence="7">Acetate--CoA ligase 3</fullName>
    </alternativeName>
    <alternativeName>
        <fullName evidence="5">Propionate--CoA ligase</fullName>
    </alternativeName>
</protein>
<feature type="domain" description="Acetyl-coenzyme A synthetase N-terminal" evidence="12">
    <location>
        <begin position="44"/>
        <end position="98"/>
    </location>
</feature>
<evidence type="ECO:0000256" key="3">
    <source>
        <dbReference type="ARBA" id="ARBA00012985"/>
    </source>
</evidence>
<dbReference type="InterPro" id="IPR045851">
    <property type="entry name" value="AMP-bd_C_sf"/>
</dbReference>
<dbReference type="AlphaFoldDB" id="A0A5N4AXU6"/>
<comment type="catalytic activity">
    <reaction evidence="9">
        <text>propanoate + ATP + CoA = propanoyl-CoA + AMP + diphosphate</text>
        <dbReference type="Rhea" id="RHEA:20373"/>
        <dbReference type="ChEBI" id="CHEBI:17272"/>
        <dbReference type="ChEBI" id="CHEBI:30616"/>
        <dbReference type="ChEBI" id="CHEBI:33019"/>
        <dbReference type="ChEBI" id="CHEBI:57287"/>
        <dbReference type="ChEBI" id="CHEBI:57392"/>
        <dbReference type="ChEBI" id="CHEBI:456215"/>
        <dbReference type="EC" id="6.2.1.17"/>
    </reaction>
    <physiologicalReaction direction="left-to-right" evidence="9">
        <dbReference type="Rhea" id="RHEA:20374"/>
    </physiologicalReaction>
</comment>
<gene>
    <name evidence="13" type="ORF">PPYR_04254</name>
</gene>
<evidence type="ECO:0000256" key="2">
    <source>
        <dbReference type="ARBA" id="ARBA00006432"/>
    </source>
</evidence>
<dbReference type="FunCoup" id="A0A5N4AXU6">
    <property type="interactions" value="85"/>
</dbReference>
<evidence type="ECO:0000259" key="11">
    <source>
        <dbReference type="Pfam" id="PF13193"/>
    </source>
</evidence>
<evidence type="ECO:0000256" key="8">
    <source>
        <dbReference type="ARBA" id="ARBA00047935"/>
    </source>
</evidence>
<dbReference type="PANTHER" id="PTHR43347:SF3">
    <property type="entry name" value="ACYL-COA SYNTHETASE SHORT-CHAIN FAMILY MEMBER 3, MITOCHONDRIAL"/>
    <property type="match status" value="1"/>
</dbReference>
<comment type="similarity">
    <text evidence="2">Belongs to the ATP-dependent AMP-binding enzyme family.</text>
</comment>
<dbReference type="Pfam" id="PF13193">
    <property type="entry name" value="AMP-binding_C"/>
    <property type="match status" value="1"/>
</dbReference>
<dbReference type="EC" id="6.2.1.1" evidence="4"/>
<feature type="domain" description="AMP-dependent synthetase/ligase" evidence="10">
    <location>
        <begin position="107"/>
        <end position="499"/>
    </location>
</feature>
<comment type="caution">
    <text evidence="13">The sequence shown here is derived from an EMBL/GenBank/DDBJ whole genome shotgun (WGS) entry which is preliminary data.</text>
</comment>
<dbReference type="GO" id="GO:0003987">
    <property type="term" value="F:acetate-CoA ligase activity"/>
    <property type="evidence" value="ECO:0007669"/>
    <property type="project" value="UniProtKB-EC"/>
</dbReference>
<dbReference type="InterPro" id="IPR042099">
    <property type="entry name" value="ANL_N_sf"/>
</dbReference>
<dbReference type="SUPFAM" id="SSF56801">
    <property type="entry name" value="Acetyl-CoA synthetase-like"/>
    <property type="match status" value="1"/>
</dbReference>
<evidence type="ECO:0000259" key="10">
    <source>
        <dbReference type="Pfam" id="PF00501"/>
    </source>
</evidence>
<evidence type="ECO:0000313" key="14">
    <source>
        <dbReference type="Proteomes" id="UP000327044"/>
    </source>
</evidence>
<evidence type="ECO:0000256" key="1">
    <source>
        <dbReference type="ARBA" id="ARBA00001884"/>
    </source>
</evidence>
<evidence type="ECO:0000256" key="5">
    <source>
        <dbReference type="ARBA" id="ARBA00029726"/>
    </source>
</evidence>
<dbReference type="Gene3D" id="3.30.300.30">
    <property type="match status" value="1"/>
</dbReference>
<evidence type="ECO:0000313" key="13">
    <source>
        <dbReference type="EMBL" id="KAB0802068.1"/>
    </source>
</evidence>
<dbReference type="PROSITE" id="PS00455">
    <property type="entry name" value="AMP_BINDING"/>
    <property type="match status" value="1"/>
</dbReference>
<dbReference type="Pfam" id="PF16177">
    <property type="entry name" value="ACAS_N"/>
    <property type="match status" value="1"/>
</dbReference>
<organism evidence="13 14">
    <name type="scientific">Photinus pyralis</name>
    <name type="common">Common eastern firefly</name>
    <name type="synonym">Lampyris pyralis</name>
    <dbReference type="NCBI Taxonomy" id="7054"/>
    <lineage>
        <taxon>Eukaryota</taxon>
        <taxon>Metazoa</taxon>
        <taxon>Ecdysozoa</taxon>
        <taxon>Arthropoda</taxon>
        <taxon>Hexapoda</taxon>
        <taxon>Insecta</taxon>
        <taxon>Pterygota</taxon>
        <taxon>Neoptera</taxon>
        <taxon>Endopterygota</taxon>
        <taxon>Coleoptera</taxon>
        <taxon>Polyphaga</taxon>
        <taxon>Elateriformia</taxon>
        <taxon>Elateroidea</taxon>
        <taxon>Lampyridae</taxon>
        <taxon>Lampyrinae</taxon>
        <taxon>Photinus</taxon>
    </lineage>
</organism>
<dbReference type="InterPro" id="IPR000873">
    <property type="entry name" value="AMP-dep_synth/lig_dom"/>
</dbReference>
<evidence type="ECO:0000256" key="9">
    <source>
        <dbReference type="ARBA" id="ARBA00049004"/>
    </source>
</evidence>
<dbReference type="InterPro" id="IPR025110">
    <property type="entry name" value="AMP-bd_C"/>
</dbReference>
<evidence type="ECO:0000256" key="4">
    <source>
        <dbReference type="ARBA" id="ARBA00013275"/>
    </source>
</evidence>
<accession>A0A5N4AXU6</accession>
<dbReference type="Gene3D" id="3.40.50.12780">
    <property type="entry name" value="N-terminal domain of ligase-like"/>
    <property type="match status" value="1"/>
</dbReference>
<dbReference type="InParanoid" id="A0A5N4AXU6"/>
<sequence>MRAIYEHVSNGGPVYINASIALKVYLDLDLLTDLYDNICKNPKYREIYRKSIENPEQFWSEVGTLLTWTKPWKKVMDNSNEPFTKWFVGGELNACYNALDRHVHGGRGRKVALIYDSPLIQAAQKVTYDELLDKVSRMAGALSKFGVRKGDRVVIYMPVIPETVIAMLAVARLGAVHSVVFGGFAASELAIRIEHATPKIIIAANCGIEPGKVINYKKILSDALKSSSFKPSRCIIFERRNIEKATLDRNTDTLWDEVLDTLSGSEPHPCVAVESNDPLYILYTSGTTGEPKGVQRPVGGHLVALTWTMRNTYGMESDDVWWTTSDFGWVVGHSYMCYAPLLCGMTSILYEGKPDRTPDAAQYFRIVEKYRVSGLFTVPTALRVIKREDPYSNIGRRYDTSSLRQLFVAGEHLDHETRLWAQHSFRVPVLNHWWQTETGHPITATCVGLDHCLNPPKLSVGLPLPGYDVRVVADHGTEAKPYEMGRIVIKLPLPPGVMSTLYKASMTFYDLYFRQFPGFYDTMDAGFIDEFGFVYITAREDDVINVAGHRISTAAIEDVVMSHSDVTDAAVVGVSEPIKGQIPICFFVLRKDSDKCEKAVGDELVTKVRGTIGPVVDLKLTAAVKDLPRTRSGKTCRKIISKLVNKQLLTVCP</sequence>
<evidence type="ECO:0000259" key="12">
    <source>
        <dbReference type="Pfam" id="PF16177"/>
    </source>
</evidence>
<dbReference type="PANTHER" id="PTHR43347">
    <property type="entry name" value="ACYL-COA SYNTHETASE"/>
    <property type="match status" value="1"/>
</dbReference>
<dbReference type="InterPro" id="IPR020845">
    <property type="entry name" value="AMP-binding_CS"/>
</dbReference>
<evidence type="ECO:0000256" key="6">
    <source>
        <dbReference type="ARBA" id="ARBA00040004"/>
    </source>
</evidence>
<dbReference type="Pfam" id="PF00501">
    <property type="entry name" value="AMP-binding"/>
    <property type="match status" value="1"/>
</dbReference>
<proteinExistence type="inferred from homology"/>
<comment type="catalytic activity">
    <reaction evidence="8">
        <text>butanoate + ATP + CoA = butanoyl-CoA + AMP + diphosphate</text>
        <dbReference type="Rhea" id="RHEA:46172"/>
        <dbReference type="ChEBI" id="CHEBI:17968"/>
        <dbReference type="ChEBI" id="CHEBI:30616"/>
        <dbReference type="ChEBI" id="CHEBI:33019"/>
        <dbReference type="ChEBI" id="CHEBI:57287"/>
        <dbReference type="ChEBI" id="CHEBI:57371"/>
        <dbReference type="ChEBI" id="CHEBI:456215"/>
    </reaction>
    <physiologicalReaction direction="left-to-right" evidence="8">
        <dbReference type="Rhea" id="RHEA:46173"/>
    </physiologicalReaction>
</comment>
<dbReference type="GO" id="GO:0050218">
    <property type="term" value="F:propionate-CoA ligase activity"/>
    <property type="evidence" value="ECO:0007669"/>
    <property type="project" value="UniProtKB-EC"/>
</dbReference>
<reference evidence="13 14" key="1">
    <citation type="journal article" date="2018" name="Elife">
        <title>Firefly genomes illuminate parallel origins of bioluminescence in beetles.</title>
        <authorList>
            <person name="Fallon T.R."/>
            <person name="Lower S.E."/>
            <person name="Chang C.H."/>
            <person name="Bessho-Uehara M."/>
            <person name="Martin G.J."/>
            <person name="Bewick A.J."/>
            <person name="Behringer M."/>
            <person name="Debat H.J."/>
            <person name="Wong I."/>
            <person name="Day J.C."/>
            <person name="Suvorov A."/>
            <person name="Silva C.J."/>
            <person name="Stanger-Hall K.F."/>
            <person name="Hall D.W."/>
            <person name="Schmitz R.J."/>
            <person name="Nelson D.R."/>
            <person name="Lewis S.M."/>
            <person name="Shigenobu S."/>
            <person name="Bybee S.M."/>
            <person name="Larracuente A.M."/>
            <person name="Oba Y."/>
            <person name="Weng J.K."/>
        </authorList>
    </citation>
    <scope>NUCLEOTIDE SEQUENCE [LARGE SCALE GENOMIC DNA]</scope>
    <source>
        <strain evidence="13">1611_PpyrPB1</strain>
        <tissue evidence="13">Whole body</tissue>
    </source>
</reference>
<dbReference type="EC" id="6.2.1.17" evidence="3"/>
<dbReference type="GO" id="GO:0005759">
    <property type="term" value="C:mitochondrial matrix"/>
    <property type="evidence" value="ECO:0007669"/>
    <property type="project" value="TreeGrafter"/>
</dbReference>
<dbReference type="Proteomes" id="UP000327044">
    <property type="component" value="Unassembled WGS sequence"/>
</dbReference>
<feature type="domain" description="AMP-binding enzyme C-terminal" evidence="11">
    <location>
        <begin position="556"/>
        <end position="634"/>
    </location>
</feature>
<dbReference type="FunFam" id="3.40.50.12780:FF:000011">
    <property type="entry name" value="Acetyl-coenzyme A synthetase 2-like, mitochondrial"/>
    <property type="match status" value="1"/>
</dbReference>
<name>A0A5N4AXU6_PHOPY</name>